<evidence type="ECO:0000313" key="6">
    <source>
        <dbReference type="Proteomes" id="UP000199582"/>
    </source>
</evidence>
<dbReference type="SUPFAM" id="SSF46785">
    <property type="entry name" value="Winged helix' DNA-binding domain"/>
    <property type="match status" value="1"/>
</dbReference>
<dbReference type="STRING" id="1287727.SAMN05443999_11035"/>
<dbReference type="InterPro" id="IPR028978">
    <property type="entry name" value="Chorismate_lyase_/UTRA_dom_sf"/>
</dbReference>
<dbReference type="PANTHER" id="PTHR44846:SF1">
    <property type="entry name" value="MANNOSYL-D-GLYCERATE TRANSPORT_METABOLISM SYSTEM REPRESSOR MNGR-RELATED"/>
    <property type="match status" value="1"/>
</dbReference>
<dbReference type="SMART" id="SM00866">
    <property type="entry name" value="UTRA"/>
    <property type="match status" value="1"/>
</dbReference>
<dbReference type="Pfam" id="PF07702">
    <property type="entry name" value="UTRA"/>
    <property type="match status" value="1"/>
</dbReference>
<protein>
    <submittedName>
        <fullName evidence="5">GntR family transcriptional regulator, phosphonate transport system regulatory protein</fullName>
    </submittedName>
</protein>
<dbReference type="SMART" id="SM00345">
    <property type="entry name" value="HTH_GNTR"/>
    <property type="match status" value="1"/>
</dbReference>
<dbReference type="InterPro" id="IPR000524">
    <property type="entry name" value="Tscrpt_reg_HTH_GntR"/>
</dbReference>
<dbReference type="PRINTS" id="PR00035">
    <property type="entry name" value="HTHGNTR"/>
</dbReference>
<feature type="domain" description="HTH gntR-type" evidence="4">
    <location>
        <begin position="7"/>
        <end position="75"/>
    </location>
</feature>
<keyword evidence="1" id="KW-0805">Transcription regulation</keyword>
<evidence type="ECO:0000256" key="3">
    <source>
        <dbReference type="ARBA" id="ARBA00023163"/>
    </source>
</evidence>
<organism evidence="5 6">
    <name type="scientific">Roseovarius azorensis</name>
    <dbReference type="NCBI Taxonomy" id="1287727"/>
    <lineage>
        <taxon>Bacteria</taxon>
        <taxon>Pseudomonadati</taxon>
        <taxon>Pseudomonadota</taxon>
        <taxon>Alphaproteobacteria</taxon>
        <taxon>Rhodobacterales</taxon>
        <taxon>Roseobacteraceae</taxon>
        <taxon>Roseovarius</taxon>
    </lineage>
</organism>
<dbReference type="OrthoDB" id="9800645at2"/>
<keyword evidence="2" id="KW-0238">DNA-binding</keyword>
<reference evidence="5 6" key="1">
    <citation type="submission" date="2016-10" db="EMBL/GenBank/DDBJ databases">
        <authorList>
            <person name="de Groot N.N."/>
        </authorList>
    </citation>
    <scope>NUCLEOTIDE SEQUENCE [LARGE SCALE GENOMIC DNA]</scope>
    <source>
        <strain evidence="5 6">DSM 100674</strain>
    </source>
</reference>
<evidence type="ECO:0000313" key="5">
    <source>
        <dbReference type="EMBL" id="SEL94384.1"/>
    </source>
</evidence>
<keyword evidence="6" id="KW-1185">Reference proteome</keyword>
<proteinExistence type="predicted"/>
<sequence length="239" mass="25751">MTREKPDALWRAIHDSLSADIAAGRYAPGDKLPTEAALATRFGVNRHTVRRALRALSDSGVIFTRRGAGAFVAHRPADYPIGQRVRFHQNLRAAGRLPAKEILALETRAADAAEAEALTLLPGAQVHVYDGLSLADGMPVAIFRSTFPAARFPDLPEALSRLKSVTAALAEQGVPDYTRASTRLNAKLASPTQALHLHLSPGAPILRTIAVNVDLDGQPIEYGRTWFAGDRITLILADL</sequence>
<dbReference type="NCBIfam" id="TIGR02325">
    <property type="entry name" value="C_P_lyase_phnF"/>
    <property type="match status" value="1"/>
</dbReference>
<dbReference type="Pfam" id="PF00392">
    <property type="entry name" value="GntR"/>
    <property type="match status" value="1"/>
</dbReference>
<dbReference type="InterPro" id="IPR036390">
    <property type="entry name" value="WH_DNA-bd_sf"/>
</dbReference>
<dbReference type="CDD" id="cd07377">
    <property type="entry name" value="WHTH_GntR"/>
    <property type="match status" value="1"/>
</dbReference>
<accession>A0A1H7UCA6</accession>
<dbReference type="InterPro" id="IPR012702">
    <property type="entry name" value="CP_lyase_PhnF"/>
</dbReference>
<dbReference type="InterPro" id="IPR050679">
    <property type="entry name" value="Bact_HTH_transcr_reg"/>
</dbReference>
<dbReference type="GO" id="GO:0003700">
    <property type="term" value="F:DNA-binding transcription factor activity"/>
    <property type="evidence" value="ECO:0007669"/>
    <property type="project" value="InterPro"/>
</dbReference>
<dbReference type="AlphaFoldDB" id="A0A1H7UCA6"/>
<dbReference type="Gene3D" id="1.10.10.10">
    <property type="entry name" value="Winged helix-like DNA-binding domain superfamily/Winged helix DNA-binding domain"/>
    <property type="match status" value="1"/>
</dbReference>
<evidence type="ECO:0000256" key="2">
    <source>
        <dbReference type="ARBA" id="ARBA00023125"/>
    </source>
</evidence>
<dbReference type="InterPro" id="IPR011663">
    <property type="entry name" value="UTRA"/>
</dbReference>
<evidence type="ECO:0000256" key="1">
    <source>
        <dbReference type="ARBA" id="ARBA00023015"/>
    </source>
</evidence>
<dbReference type="EMBL" id="FOAG01000010">
    <property type="protein sequence ID" value="SEL94384.1"/>
    <property type="molecule type" value="Genomic_DNA"/>
</dbReference>
<dbReference type="PROSITE" id="PS50949">
    <property type="entry name" value="HTH_GNTR"/>
    <property type="match status" value="1"/>
</dbReference>
<dbReference type="RefSeq" id="WP_093038345.1">
    <property type="nucleotide sequence ID" value="NZ_FOAG01000010.1"/>
</dbReference>
<dbReference type="PANTHER" id="PTHR44846">
    <property type="entry name" value="MANNOSYL-D-GLYCERATE TRANSPORT/METABOLISM SYSTEM REPRESSOR MNGR-RELATED"/>
    <property type="match status" value="1"/>
</dbReference>
<dbReference type="GO" id="GO:0045892">
    <property type="term" value="P:negative regulation of DNA-templated transcription"/>
    <property type="evidence" value="ECO:0007669"/>
    <property type="project" value="TreeGrafter"/>
</dbReference>
<dbReference type="SUPFAM" id="SSF64288">
    <property type="entry name" value="Chorismate lyase-like"/>
    <property type="match status" value="1"/>
</dbReference>
<dbReference type="InterPro" id="IPR036388">
    <property type="entry name" value="WH-like_DNA-bd_sf"/>
</dbReference>
<evidence type="ECO:0000259" key="4">
    <source>
        <dbReference type="PROSITE" id="PS50949"/>
    </source>
</evidence>
<keyword evidence="3" id="KW-0804">Transcription</keyword>
<dbReference type="Proteomes" id="UP000199582">
    <property type="component" value="Unassembled WGS sequence"/>
</dbReference>
<name>A0A1H7UCA6_9RHOB</name>
<gene>
    <name evidence="5" type="ORF">SAMN05443999_11035</name>
</gene>
<dbReference type="Gene3D" id="3.40.1410.10">
    <property type="entry name" value="Chorismate lyase-like"/>
    <property type="match status" value="1"/>
</dbReference>
<dbReference type="GO" id="GO:0003677">
    <property type="term" value="F:DNA binding"/>
    <property type="evidence" value="ECO:0007669"/>
    <property type="project" value="UniProtKB-KW"/>
</dbReference>